<feature type="region of interest" description="Disordered" evidence="5">
    <location>
        <begin position="1695"/>
        <end position="1727"/>
    </location>
</feature>
<dbReference type="OMA" id="CRDIRHH"/>
<dbReference type="Pfam" id="PF01369">
    <property type="entry name" value="Sec7"/>
    <property type="match status" value="1"/>
</dbReference>
<dbReference type="InterPro" id="IPR056604">
    <property type="entry name" value="GBF1-like_TPR"/>
</dbReference>
<dbReference type="SUPFAM" id="SSF48425">
    <property type="entry name" value="Sec7 domain"/>
    <property type="match status" value="1"/>
</dbReference>
<feature type="region of interest" description="Disordered" evidence="5">
    <location>
        <begin position="1436"/>
        <end position="1478"/>
    </location>
</feature>
<reference evidence="7" key="1">
    <citation type="submission" date="2022-01" db="UniProtKB">
        <authorList>
            <consortium name="EnsemblMetazoa"/>
        </authorList>
    </citation>
    <scope>IDENTIFICATION</scope>
</reference>
<evidence type="ECO:0000313" key="7">
    <source>
        <dbReference type="EnsemblMetazoa" id="XP_014241483.1"/>
    </source>
</evidence>
<dbReference type="RefSeq" id="XP_014241483.1">
    <property type="nucleotide sequence ID" value="XM_014385997.2"/>
</dbReference>
<dbReference type="SMART" id="SM00222">
    <property type="entry name" value="Sec7"/>
    <property type="match status" value="1"/>
</dbReference>
<dbReference type="Pfam" id="PF23325">
    <property type="entry name" value="TPR_28"/>
    <property type="match status" value="1"/>
</dbReference>
<dbReference type="KEGG" id="clec:106662157"/>
<keyword evidence="3" id="KW-0813">Transport</keyword>
<dbReference type="GO" id="GO:0005085">
    <property type="term" value="F:guanyl-nucleotide exchange factor activity"/>
    <property type="evidence" value="ECO:0007669"/>
    <property type="project" value="InterPro"/>
</dbReference>
<dbReference type="InterPro" id="IPR032691">
    <property type="entry name" value="Mon2/Sec7/BIG1-like_HUS"/>
</dbReference>
<name>A0A8I6RE08_CIMLE</name>
<dbReference type="GO" id="GO:0016197">
    <property type="term" value="P:endosomal transport"/>
    <property type="evidence" value="ECO:0007669"/>
    <property type="project" value="UniProtKB-ARBA"/>
</dbReference>
<feature type="region of interest" description="Disordered" evidence="5">
    <location>
        <begin position="350"/>
        <end position="370"/>
    </location>
</feature>
<dbReference type="PROSITE" id="PS50190">
    <property type="entry name" value="SEC7"/>
    <property type="match status" value="1"/>
</dbReference>
<dbReference type="GeneID" id="106662157"/>
<feature type="region of interest" description="Disordered" evidence="5">
    <location>
        <begin position="1293"/>
        <end position="1332"/>
    </location>
</feature>
<dbReference type="InterPro" id="IPR023394">
    <property type="entry name" value="Sec7_C_sf"/>
</dbReference>
<evidence type="ECO:0000259" key="6">
    <source>
        <dbReference type="PROSITE" id="PS50190"/>
    </source>
</evidence>
<dbReference type="InterPro" id="IPR016024">
    <property type="entry name" value="ARM-type_fold"/>
</dbReference>
<dbReference type="OrthoDB" id="10258608at2759"/>
<evidence type="ECO:0000256" key="4">
    <source>
        <dbReference type="ARBA" id="ARBA00023034"/>
    </source>
</evidence>
<feature type="compositionally biased region" description="Basic residues" evidence="5">
    <location>
        <begin position="234"/>
        <end position="246"/>
    </location>
</feature>
<dbReference type="Pfam" id="PF12783">
    <property type="entry name" value="Sec7-like_HUS"/>
    <property type="match status" value="1"/>
</dbReference>
<dbReference type="PANTHER" id="PTHR10663:SF388">
    <property type="entry name" value="GOLGI-SPECIFIC BREFELDIN A-RESISTANCE GUANINE NUCLEOTIDE EXCHANGE FACTOR 1"/>
    <property type="match status" value="1"/>
</dbReference>
<evidence type="ECO:0000256" key="1">
    <source>
        <dbReference type="ARBA" id="ARBA00004222"/>
    </source>
</evidence>
<evidence type="ECO:0000256" key="5">
    <source>
        <dbReference type="SAM" id="MobiDB-lite"/>
    </source>
</evidence>
<organism evidence="7 8">
    <name type="scientific">Cimex lectularius</name>
    <name type="common">Bed bug</name>
    <name type="synonym">Acanthia lectularia</name>
    <dbReference type="NCBI Taxonomy" id="79782"/>
    <lineage>
        <taxon>Eukaryota</taxon>
        <taxon>Metazoa</taxon>
        <taxon>Ecdysozoa</taxon>
        <taxon>Arthropoda</taxon>
        <taxon>Hexapoda</taxon>
        <taxon>Insecta</taxon>
        <taxon>Pterygota</taxon>
        <taxon>Neoptera</taxon>
        <taxon>Paraneoptera</taxon>
        <taxon>Hemiptera</taxon>
        <taxon>Heteroptera</taxon>
        <taxon>Panheteroptera</taxon>
        <taxon>Cimicomorpha</taxon>
        <taxon>Cimicidae</taxon>
        <taxon>Cimex</taxon>
    </lineage>
</organism>
<dbReference type="SUPFAM" id="SSF48371">
    <property type="entry name" value="ARM repeat"/>
    <property type="match status" value="1"/>
</dbReference>
<feature type="domain" description="SEC7" evidence="6">
    <location>
        <begin position="690"/>
        <end position="880"/>
    </location>
</feature>
<dbReference type="EnsemblMetazoa" id="XM_014385997.2">
    <property type="protein sequence ID" value="XP_014241483.1"/>
    <property type="gene ID" value="LOC106662157"/>
</dbReference>
<dbReference type="GO" id="GO:0005794">
    <property type="term" value="C:Golgi apparatus"/>
    <property type="evidence" value="ECO:0007669"/>
    <property type="project" value="UniProtKB-SubCell"/>
</dbReference>
<feature type="region of interest" description="Disordered" evidence="5">
    <location>
        <begin position="272"/>
        <end position="310"/>
    </location>
</feature>
<dbReference type="GO" id="GO:0032012">
    <property type="term" value="P:regulation of ARF protein signal transduction"/>
    <property type="evidence" value="ECO:0007669"/>
    <property type="project" value="InterPro"/>
</dbReference>
<feature type="compositionally biased region" description="Polar residues" evidence="5">
    <location>
        <begin position="219"/>
        <end position="230"/>
    </location>
</feature>
<proteinExistence type="predicted"/>
<keyword evidence="4" id="KW-0333">Golgi apparatus</keyword>
<dbReference type="CTD" id="36337"/>
<dbReference type="Gene3D" id="1.10.1000.11">
    <property type="entry name" value="Arf Nucleotide-binding Site Opener,domain 2"/>
    <property type="match status" value="1"/>
</dbReference>
<dbReference type="InterPro" id="IPR000904">
    <property type="entry name" value="Sec7_dom"/>
</dbReference>
<protein>
    <recommendedName>
        <fullName evidence="6">SEC7 domain-containing protein</fullName>
    </recommendedName>
</protein>
<keyword evidence="8" id="KW-1185">Reference proteome</keyword>
<dbReference type="GO" id="GO:0005793">
    <property type="term" value="C:endoplasmic reticulum-Golgi intermediate compartment"/>
    <property type="evidence" value="ECO:0007669"/>
    <property type="project" value="UniProtKB-SubCell"/>
</dbReference>
<feature type="compositionally biased region" description="Polar residues" evidence="5">
    <location>
        <begin position="1704"/>
        <end position="1721"/>
    </location>
</feature>
<dbReference type="PANTHER" id="PTHR10663">
    <property type="entry name" value="GUANYL-NUCLEOTIDE EXCHANGE FACTOR"/>
    <property type="match status" value="1"/>
</dbReference>
<dbReference type="FunFam" id="1.10.1000.11:FF:000007">
    <property type="entry name" value="Golgi-specific brefeldin A-resistance guanine nucleotide exchange factor 1"/>
    <property type="match status" value="1"/>
</dbReference>
<dbReference type="InterPro" id="IPR035999">
    <property type="entry name" value="Sec7_dom_sf"/>
</dbReference>
<dbReference type="GO" id="GO:0010256">
    <property type="term" value="P:endomembrane system organization"/>
    <property type="evidence" value="ECO:0007669"/>
    <property type="project" value="UniProtKB-ARBA"/>
</dbReference>
<feature type="region of interest" description="Disordered" evidence="5">
    <location>
        <begin position="219"/>
        <end position="254"/>
    </location>
</feature>
<dbReference type="Gene3D" id="1.10.220.20">
    <property type="match status" value="1"/>
</dbReference>
<dbReference type="Proteomes" id="UP000494040">
    <property type="component" value="Unassembled WGS sequence"/>
</dbReference>
<evidence type="ECO:0000256" key="2">
    <source>
        <dbReference type="ARBA" id="ARBA00004399"/>
    </source>
</evidence>
<evidence type="ECO:0000256" key="3">
    <source>
        <dbReference type="ARBA" id="ARBA00022448"/>
    </source>
</evidence>
<evidence type="ECO:0000313" key="8">
    <source>
        <dbReference type="Proteomes" id="UP000494040"/>
    </source>
</evidence>
<comment type="subcellular location">
    <subcellularLocation>
        <location evidence="2">Endoplasmic reticulum-Golgi intermediate compartment</location>
    </subcellularLocation>
    <subcellularLocation>
        <location evidence="1">Golgi apparatus</location>
        <location evidence="1">cis-Golgi network</location>
    </subcellularLocation>
</comment>
<dbReference type="CDD" id="cd00171">
    <property type="entry name" value="Sec7"/>
    <property type="match status" value="1"/>
</dbReference>
<accession>A0A8I6RE08</accession>
<sequence length="1853" mass="208786">MASVVGRMSCPGNGIYVVQGEMSMLLTAMKKVNRWSSHNHQDEENDILVRGFVDLKEVLNQIGDLRELEPNSFLNPFLEVIRSEETTSPVTSIALSSVNKFLSYGLIDPQCKTIAATVENIADAVNHAKFVGTDQTSDAIVLIKILQVLRTLMLSPEGAWLTNESVCEILLSCFRISFEVRINELLRRCAENCLRDMVQLLFTRLPTFAEDFRRNNNVQQKLQIQSNAMETSRGKRKNRNHPKPRQKKIEERNNIHSDIKLKDLHLTSTIHRDNSDIPDLQGEMQSTVTSPVSPPPSVLSSPTTENLPELPVDEDKNVHEADIEAPNILPEVKQDPIPCTDGVVIRIEDSSSNSGEPQEMPPDHDVQLDSDVPFPLEEVQVNESILEEEPLQVPPNEPSLLLKQSAEEIDSQNIPNSLTDPQEWVNQQGVRFTVAEQEDSPLPGPYGLVSVHELLRFLASLCNPQDKQNTDFMIHMGLTLIMIALEVGADNIAKYPSLMVIVKDDICRNLFSLLNSERLAVFASVLQICFLLFESLRTHLKYQLEHYLLKLIEIIVSDSVKASYEHREIALESLVQLWRIPGLVTELYLNYDCALYCPNLYEELTNLLSKNAFPVSGIHNTHLLSLDALLTVIDSIENHCNSRILNEHQQSEKGVTADGFKGITVMHNSNYILSSGTRQKLSCNIPSHEHLMAVKRRKKLLATGTEHFNSKPKKGISFLQEHNLMSNPLDPHEVVVFLRENPHLDKKMIGEYISNRANLAVLDCFVKSFDFSDLRIDEALRYYLETFRLPGESPLISLVMEHFAEHWHKCNGEPFANADAAFTLAYAVIMLNVDQHNHNVKRQNNPMTAEEFKRNLKKLNGDKDFDEEMLDEIYNSIKSDEIVMPTEQTGLVKENYLWKVLLRRGTGKDGEYVHAPNGLLDHDLFSLIWGPTVTALSSLFDKATDPAIYQKAISGFRKCAMISAHYGMSNDFDNLIVSLCKFTTLHYKVESYEMLTIMFGENQKARLAAKTVFNLAHRHGDIIRDSWRNILECILQLYKCKLLPKILVEAEDFIELSGKISLIREEIQLHPKTETGIFSSLYSYMLLGSEQSIQKGPSPEDQEAIRMAQNCIRECNLEQLITESKFLRMDSLQYFVKALVTASYGPEGHVSLGSSYSEDTAIFFLELLLKVVLQNKDRIGPMWSTVKEHIYTLLMGAAACDHHFLVERSVVGLLRLAIRLMVREEMSPMVLQSLRMLLLLKGTTLSRVARQVSYGMFELIKSSAANIHSATDWAIIFTLLECVGAGAPPPRVVSKPLNESGARSEGEVQVDSGLGNERGYTSDSELSKAGSLPLSPTISPDAPLNTSTGWILVGREGEIQPISLGNRVPPNDFSMTDKEFMCHDPYAMVKCCESLVFLVRDVVHITPYNFQNCVHCLRTFVEAAAEAIERKHFKRLKEPNLSHGNKPTRKKVGLKRKEERAKSPTGNAYDADESDPEDTPGYQQVCILLLDLMHTIHIRTAQIFKWWAEETSETEHISLWLHAWCPLLQGIARLSSHPNRQIRMSAITYLQRALLVPDLQNLTGEEWESCFTQVLFPLLSKLLEPVPTSDGLEETRIRAATVLSKVFLHHLPQLQTLDSFAQLWLKILDYKDKYMHADNSDLLLEAIPESLKNLLLVMDSTGVFTGQDGRNEIWMITWDKINSFLPNLHNELFKPVRPEEPKSNDTQSPEVPKESQQNIPFSPQEPVPMSVPPMMTTVNQQPLQTLPRPGEIVEISGPTTSLLSPQNWQPPAPIFPHMGQPISTPIGPSISSQVGTSATKSVGPVLQAPIILPTTSPIPVYSGFSNIPHQAPPPSAHFFYQDIEAVHHYYSPI</sequence>